<comment type="caution">
    <text evidence="7">The sequence shown here is derived from an EMBL/GenBank/DDBJ whole genome shotgun (WGS) entry which is preliminary data.</text>
</comment>
<dbReference type="AlphaFoldDB" id="A0A3S0ICT1"/>
<dbReference type="GO" id="GO:0006772">
    <property type="term" value="P:thiamine metabolic process"/>
    <property type="evidence" value="ECO:0007669"/>
    <property type="project" value="UniProtKB-UniRule"/>
</dbReference>
<dbReference type="Pfam" id="PF04263">
    <property type="entry name" value="TPK_catalytic"/>
    <property type="match status" value="1"/>
</dbReference>
<dbReference type="GO" id="GO:0030975">
    <property type="term" value="F:thiamine binding"/>
    <property type="evidence" value="ECO:0007669"/>
    <property type="project" value="InterPro"/>
</dbReference>
<dbReference type="CDD" id="cd07995">
    <property type="entry name" value="TPK"/>
    <property type="match status" value="1"/>
</dbReference>
<keyword evidence="3 7" id="KW-0418">Kinase</keyword>
<accession>A0A3S0ICT1</accession>
<feature type="domain" description="Thiamin pyrophosphokinase thiamin-binding" evidence="6">
    <location>
        <begin position="142"/>
        <end position="206"/>
    </location>
</feature>
<keyword evidence="1 7" id="KW-0808">Transferase</keyword>
<name>A0A3S0ICT1_9DEIO</name>
<dbReference type="Proteomes" id="UP000277766">
    <property type="component" value="Unassembled WGS sequence"/>
</dbReference>
<keyword evidence="2" id="KW-0547">Nucleotide-binding</keyword>
<dbReference type="OrthoDB" id="1678571at2"/>
<dbReference type="NCBIfam" id="TIGR01378">
    <property type="entry name" value="thi_PPkinase"/>
    <property type="match status" value="1"/>
</dbReference>
<dbReference type="PANTHER" id="PTHR41299:SF1">
    <property type="entry name" value="THIAMINE PYROPHOSPHOKINASE"/>
    <property type="match status" value="1"/>
</dbReference>
<dbReference type="Gene3D" id="3.40.50.10240">
    <property type="entry name" value="Thiamin pyrophosphokinase, catalytic domain"/>
    <property type="match status" value="1"/>
</dbReference>
<evidence type="ECO:0000256" key="1">
    <source>
        <dbReference type="ARBA" id="ARBA00022679"/>
    </source>
</evidence>
<evidence type="ECO:0000256" key="3">
    <source>
        <dbReference type="ARBA" id="ARBA00022777"/>
    </source>
</evidence>
<dbReference type="GO" id="GO:0005524">
    <property type="term" value="F:ATP binding"/>
    <property type="evidence" value="ECO:0007669"/>
    <property type="project" value="UniProtKB-KW"/>
</dbReference>
<dbReference type="GO" id="GO:0009229">
    <property type="term" value="P:thiamine diphosphate biosynthetic process"/>
    <property type="evidence" value="ECO:0007669"/>
    <property type="project" value="InterPro"/>
</dbReference>
<evidence type="ECO:0000256" key="5">
    <source>
        <dbReference type="NCBIfam" id="TIGR01378"/>
    </source>
</evidence>
<keyword evidence="8" id="KW-1185">Reference proteome</keyword>
<dbReference type="InterPro" id="IPR006282">
    <property type="entry name" value="Thi_PPkinase"/>
</dbReference>
<dbReference type="InterPro" id="IPR007373">
    <property type="entry name" value="Thiamin_PyroPKinase_B1-bd"/>
</dbReference>
<dbReference type="Pfam" id="PF04265">
    <property type="entry name" value="TPK_B1_binding"/>
    <property type="match status" value="1"/>
</dbReference>
<dbReference type="SUPFAM" id="SSF63999">
    <property type="entry name" value="Thiamin pyrophosphokinase, catalytic domain"/>
    <property type="match status" value="1"/>
</dbReference>
<dbReference type="EMBL" id="RXPE01000001">
    <property type="protein sequence ID" value="RTR30732.1"/>
    <property type="molecule type" value="Genomic_DNA"/>
</dbReference>
<dbReference type="SMART" id="SM00983">
    <property type="entry name" value="TPK_B1_binding"/>
    <property type="match status" value="1"/>
</dbReference>
<evidence type="ECO:0000256" key="4">
    <source>
        <dbReference type="ARBA" id="ARBA00022840"/>
    </source>
</evidence>
<reference evidence="7 8" key="1">
    <citation type="submission" date="2018-12" db="EMBL/GenBank/DDBJ databases">
        <title>Deinococcus radiophilus ATCC 27603 genome sequencing and assembly.</title>
        <authorList>
            <person name="Maclea K.S."/>
            <person name="Maynard C.R."/>
        </authorList>
    </citation>
    <scope>NUCLEOTIDE SEQUENCE [LARGE SCALE GENOMIC DNA]</scope>
    <source>
        <strain evidence="7 8">ATCC 27603</strain>
    </source>
</reference>
<evidence type="ECO:0000313" key="8">
    <source>
        <dbReference type="Proteomes" id="UP000277766"/>
    </source>
</evidence>
<dbReference type="InterPro" id="IPR007371">
    <property type="entry name" value="TPK_catalytic"/>
</dbReference>
<dbReference type="InterPro" id="IPR036759">
    <property type="entry name" value="TPK_catalytic_sf"/>
</dbReference>
<dbReference type="PANTHER" id="PTHR41299">
    <property type="entry name" value="THIAMINE PYROPHOSPHOKINASE"/>
    <property type="match status" value="1"/>
</dbReference>
<gene>
    <name evidence="7" type="ORF">EJ104_00285</name>
</gene>
<sequence>MTHTSSAAKTAYLLVAGRLTLPADLCTFPPPDLVIAADGGARHAAGLGLNVDAWVGDFDSAQGDELDVARKVHPTAKDETDGELATQLALAQGCTRLVFVGAFGGRFDHAAALLLGAVRLAERGVDVWLTSGDEHARPLIPGRPLALALPTGTTLSVVAVSDLQGLSLDGVRWPLTGADVPLGSGWTLSNQSRGQVRAELEQGRALLVWHTLGD</sequence>
<dbReference type="RefSeq" id="WP_126350760.1">
    <property type="nucleotide sequence ID" value="NZ_CP086380.1"/>
</dbReference>
<evidence type="ECO:0000256" key="2">
    <source>
        <dbReference type="ARBA" id="ARBA00022741"/>
    </source>
</evidence>
<evidence type="ECO:0000313" key="7">
    <source>
        <dbReference type="EMBL" id="RTR30732.1"/>
    </source>
</evidence>
<evidence type="ECO:0000259" key="6">
    <source>
        <dbReference type="SMART" id="SM00983"/>
    </source>
</evidence>
<keyword evidence="4" id="KW-0067">ATP-binding</keyword>
<dbReference type="GO" id="GO:0004788">
    <property type="term" value="F:thiamine diphosphokinase activity"/>
    <property type="evidence" value="ECO:0007669"/>
    <property type="project" value="UniProtKB-UniRule"/>
</dbReference>
<dbReference type="GO" id="GO:0016301">
    <property type="term" value="F:kinase activity"/>
    <property type="evidence" value="ECO:0007669"/>
    <property type="project" value="UniProtKB-KW"/>
</dbReference>
<proteinExistence type="predicted"/>
<protein>
    <recommendedName>
        <fullName evidence="5">Thiamine diphosphokinase</fullName>
        <ecNumber evidence="5">2.7.6.2</ecNumber>
    </recommendedName>
</protein>
<dbReference type="InterPro" id="IPR053149">
    <property type="entry name" value="TPK"/>
</dbReference>
<organism evidence="7 8">
    <name type="scientific">Deinococcus radiophilus</name>
    <dbReference type="NCBI Taxonomy" id="32062"/>
    <lineage>
        <taxon>Bacteria</taxon>
        <taxon>Thermotogati</taxon>
        <taxon>Deinococcota</taxon>
        <taxon>Deinococci</taxon>
        <taxon>Deinococcales</taxon>
        <taxon>Deinococcaceae</taxon>
        <taxon>Deinococcus</taxon>
    </lineage>
</organism>
<dbReference type="EC" id="2.7.6.2" evidence="5"/>